<keyword evidence="1" id="KW-1133">Transmembrane helix</keyword>
<organism evidence="2 3">
    <name type="scientific">Thlaspi arvense</name>
    <name type="common">Field penny-cress</name>
    <dbReference type="NCBI Taxonomy" id="13288"/>
    <lineage>
        <taxon>Eukaryota</taxon>
        <taxon>Viridiplantae</taxon>
        <taxon>Streptophyta</taxon>
        <taxon>Embryophyta</taxon>
        <taxon>Tracheophyta</taxon>
        <taxon>Spermatophyta</taxon>
        <taxon>Magnoliopsida</taxon>
        <taxon>eudicotyledons</taxon>
        <taxon>Gunneridae</taxon>
        <taxon>Pentapetalae</taxon>
        <taxon>rosids</taxon>
        <taxon>malvids</taxon>
        <taxon>Brassicales</taxon>
        <taxon>Brassicaceae</taxon>
        <taxon>Thlaspideae</taxon>
        <taxon>Thlaspi</taxon>
    </lineage>
</organism>
<evidence type="ECO:0000313" key="2">
    <source>
        <dbReference type="EMBL" id="CAH2052934.1"/>
    </source>
</evidence>
<feature type="transmembrane region" description="Helical" evidence="1">
    <location>
        <begin position="139"/>
        <end position="157"/>
    </location>
</feature>
<keyword evidence="3" id="KW-1185">Reference proteome</keyword>
<keyword evidence="1" id="KW-0472">Membrane</keyword>
<protein>
    <submittedName>
        <fullName evidence="2">Uncharacterized protein</fullName>
    </submittedName>
</protein>
<evidence type="ECO:0000313" key="3">
    <source>
        <dbReference type="Proteomes" id="UP000836841"/>
    </source>
</evidence>
<gene>
    <name evidence="2" type="ORF">TAV2_LOCUS9119</name>
</gene>
<name>A0AAU9S0Q0_THLAR</name>
<reference evidence="2 3" key="1">
    <citation type="submission" date="2022-03" db="EMBL/GenBank/DDBJ databases">
        <authorList>
            <person name="Nunn A."/>
            <person name="Chopra R."/>
            <person name="Nunn A."/>
            <person name="Contreras Garrido A."/>
        </authorList>
    </citation>
    <scope>NUCLEOTIDE SEQUENCE [LARGE SCALE GENOMIC DNA]</scope>
</reference>
<feature type="transmembrane region" description="Helical" evidence="1">
    <location>
        <begin position="78"/>
        <end position="96"/>
    </location>
</feature>
<accession>A0AAU9S0Q0</accession>
<proteinExistence type="predicted"/>
<dbReference type="EMBL" id="OU466859">
    <property type="protein sequence ID" value="CAH2052934.1"/>
    <property type="molecule type" value="Genomic_DNA"/>
</dbReference>
<feature type="transmembrane region" description="Helical" evidence="1">
    <location>
        <begin position="108"/>
        <end position="133"/>
    </location>
</feature>
<sequence length="171" mass="18946">MLKVQSFKIVSRPSQVPGALHFGERNTTITSYGVQTNSSSKKKCGRVKDPTFKFLVLLQIAAEREIAKSLIGGTILDYLGAIGVVAFDSMLFNINFRSSSIFPRTSSFVLVFLLFLLFQLNMIGLAFMLSSFISKSSSATTVGFLVFLIGFMAHDWFHDTCSSNFVDFLLV</sequence>
<dbReference type="Proteomes" id="UP000836841">
    <property type="component" value="Chromosome 3"/>
</dbReference>
<dbReference type="AlphaFoldDB" id="A0AAU9S0Q0"/>
<keyword evidence="1" id="KW-0812">Transmembrane</keyword>
<evidence type="ECO:0000256" key="1">
    <source>
        <dbReference type="SAM" id="Phobius"/>
    </source>
</evidence>